<proteinExistence type="predicted"/>
<evidence type="ECO:0000313" key="2">
    <source>
        <dbReference type="Proteomes" id="UP001069090"/>
    </source>
</evidence>
<evidence type="ECO:0000313" key="1">
    <source>
        <dbReference type="EMBL" id="MCZ0866370.1"/>
    </source>
</evidence>
<dbReference type="EMBL" id="JAPTGG010000012">
    <property type="protein sequence ID" value="MCZ0866370.1"/>
    <property type="molecule type" value="Genomic_DNA"/>
</dbReference>
<accession>A0A9J6RPU4</accession>
<dbReference type="RefSeq" id="WP_258332534.1">
    <property type="nucleotide sequence ID" value="NZ_JAPTGG010000012.1"/>
</dbReference>
<gene>
    <name evidence="1" type="ORF">O0V09_14250</name>
</gene>
<keyword evidence="2" id="KW-1185">Reference proteome</keyword>
<dbReference type="Proteomes" id="UP001069090">
    <property type="component" value="Unassembled WGS sequence"/>
</dbReference>
<organism evidence="1 2">
    <name type="scientific">Dasania phycosphaerae</name>
    <dbReference type="NCBI Taxonomy" id="2950436"/>
    <lineage>
        <taxon>Bacteria</taxon>
        <taxon>Pseudomonadati</taxon>
        <taxon>Pseudomonadota</taxon>
        <taxon>Gammaproteobacteria</taxon>
        <taxon>Cellvibrionales</taxon>
        <taxon>Spongiibacteraceae</taxon>
        <taxon>Dasania</taxon>
    </lineage>
</organism>
<reference evidence="1 2" key="1">
    <citation type="submission" date="2022-12" db="EMBL/GenBank/DDBJ databases">
        <title>Dasania phycosphaerae sp. nov., isolated from particulate material of the south coast of Korea.</title>
        <authorList>
            <person name="Jiang Y."/>
        </authorList>
    </citation>
    <scope>NUCLEOTIDE SEQUENCE [LARGE SCALE GENOMIC DNA]</scope>
    <source>
        <strain evidence="1 2">GY-19</strain>
    </source>
</reference>
<sequence length="77" mass="8629">MNKSVFTPVNYRQFRQFLSNIDGNKIKGKGYETAIYDNRGTIQAIVHAAAIDENGRCYPAEYFIRSQGHNGSVMLAA</sequence>
<name>A0A9J6RPU4_9GAMM</name>
<protein>
    <submittedName>
        <fullName evidence="1">Uncharacterized protein</fullName>
    </submittedName>
</protein>
<comment type="caution">
    <text evidence="1">The sequence shown here is derived from an EMBL/GenBank/DDBJ whole genome shotgun (WGS) entry which is preliminary data.</text>
</comment>
<dbReference type="AlphaFoldDB" id="A0A9J6RPU4"/>